<proteinExistence type="predicted"/>
<feature type="region of interest" description="Disordered" evidence="1">
    <location>
        <begin position="229"/>
        <end position="250"/>
    </location>
</feature>
<feature type="compositionally biased region" description="Polar residues" evidence="1">
    <location>
        <begin position="231"/>
        <end position="247"/>
    </location>
</feature>
<organism evidence="2">
    <name type="scientific">Schistocephalus solidus</name>
    <name type="common">Tapeworm</name>
    <dbReference type="NCBI Taxonomy" id="70667"/>
    <lineage>
        <taxon>Eukaryota</taxon>
        <taxon>Metazoa</taxon>
        <taxon>Spiralia</taxon>
        <taxon>Lophotrochozoa</taxon>
        <taxon>Platyhelminthes</taxon>
        <taxon>Cestoda</taxon>
        <taxon>Eucestoda</taxon>
        <taxon>Diphyllobothriidea</taxon>
        <taxon>Diphyllobothriidae</taxon>
        <taxon>Schistocephalus</taxon>
    </lineage>
</organism>
<dbReference type="WBParaSite" id="SSLN_0000158401-mRNA-1">
    <property type="protein sequence ID" value="SSLN_0000158401-mRNA-1"/>
    <property type="gene ID" value="SSLN_0000158401"/>
</dbReference>
<reference evidence="2" key="1">
    <citation type="submission" date="2016-06" db="UniProtKB">
        <authorList>
            <consortium name="WormBaseParasite"/>
        </authorList>
    </citation>
    <scope>IDENTIFICATION</scope>
</reference>
<name>A0A183SBC9_SCHSO</name>
<dbReference type="AlphaFoldDB" id="A0A183SBC9"/>
<evidence type="ECO:0000256" key="1">
    <source>
        <dbReference type="SAM" id="MobiDB-lite"/>
    </source>
</evidence>
<protein>
    <submittedName>
        <fullName evidence="2">HSF_DOMAIN domain-containing protein</fullName>
    </submittedName>
</protein>
<evidence type="ECO:0000313" key="2">
    <source>
        <dbReference type="WBParaSite" id="SSLN_0000158401-mRNA-1"/>
    </source>
</evidence>
<accession>A0A183SBC9</accession>
<sequence length="321" mass="34701">LGTSGDGEDMEFSHPFFIRGNDALLTRIHRKPPSYTFSNNLLSNQLLTGSPPVPSTGLNQNTAAARANRVILGGEFNRLADIVKQMRARQEWTTHQLHLLFNFFSAIATESRPSNIRIGAVKRKLALPEPSDSNKKKNQVDTSKVIYSLADPTRMAAESPFQELLFTHPSGNSSDVQSNSDTVGNSSDIIARYSLPRVRLLSQDVLSTGQVLSHTQSITSAPILSIREVPQSGSSPLTDASPGSPTTSRDKIICASSDTNAVAKAAGSQNVDVIRRILPKSVSTRAFSTNSHSNVILQQPRSISPSVVVNLADMMDPKVSL</sequence>